<evidence type="ECO:0000256" key="2">
    <source>
        <dbReference type="ARBA" id="ARBA00023054"/>
    </source>
</evidence>
<dbReference type="OrthoDB" id="312015at2759"/>
<dbReference type="Proteomes" id="UP000002605">
    <property type="component" value="Chromosome 2"/>
</dbReference>
<evidence type="ECO:0000313" key="5">
    <source>
        <dbReference type="EMBL" id="CAX43848.1"/>
    </source>
</evidence>
<keyword evidence="2 3" id="KW-0175">Coiled coil</keyword>
<dbReference type="InterPro" id="IPR021622">
    <property type="entry name" value="Afadin/alpha-actinin-bd"/>
</dbReference>
<evidence type="ECO:0000256" key="3">
    <source>
        <dbReference type="SAM" id="Coils"/>
    </source>
</evidence>
<dbReference type="RefSeq" id="XP_002418546.1">
    <property type="nucleotide sequence ID" value="XM_002418501.1"/>
</dbReference>
<evidence type="ECO:0000313" key="4">
    <source>
        <dbReference type="CGD" id="CAL0000166383"/>
    </source>
</evidence>
<dbReference type="Pfam" id="PF11559">
    <property type="entry name" value="ADIP"/>
    <property type="match status" value="1"/>
</dbReference>
<dbReference type="EMBL" id="FM992689">
    <property type="protein sequence ID" value="CAX43848.1"/>
    <property type="molecule type" value="Genomic_DNA"/>
</dbReference>
<reference evidence="5 6" key="1">
    <citation type="journal article" date="2009" name="Genome Res.">
        <title>Comparative genomics of the fungal pathogens Candida dubliniensis and Candida albicans.</title>
        <authorList>
            <person name="Jackson A.P."/>
            <person name="Gamble J.A."/>
            <person name="Yeomans T."/>
            <person name="Moran G.P."/>
            <person name="Saunders D."/>
            <person name="Harris D."/>
            <person name="Aslett M."/>
            <person name="Barrell J.F."/>
            <person name="Butler G."/>
            <person name="Citiulo F."/>
            <person name="Coleman D.C."/>
            <person name="de Groot P.W.J."/>
            <person name="Goodwin T.J."/>
            <person name="Quail M.A."/>
            <person name="McQuillan J."/>
            <person name="Munro C.A."/>
            <person name="Pain A."/>
            <person name="Poulter R.T."/>
            <person name="Rajandream M.A."/>
            <person name="Renauld H."/>
            <person name="Spiering M.J."/>
            <person name="Tivey A."/>
            <person name="Gow N.A.R."/>
            <person name="Barrell B."/>
            <person name="Sullivan D.J."/>
            <person name="Berriman M."/>
        </authorList>
    </citation>
    <scope>NUCLEOTIDE SEQUENCE [LARGE SCALE GENOMIC DNA]</scope>
    <source>
        <strain evidence="6">CD36 / ATCC MYA-646 / CBS 7987 / NCPF 3949 / NRRL Y-17841</strain>
    </source>
</reference>
<accession>B9WBS6</accession>
<dbReference type="eggNOG" id="ENOG502T0E0">
    <property type="taxonomic scope" value="Eukaryota"/>
</dbReference>
<proteinExistence type="inferred from homology"/>
<name>B9WBS6_CANDC</name>
<dbReference type="KEGG" id="cdu:CD36_20670"/>
<dbReference type="VEuPathDB" id="FungiDB:CD36_20670"/>
<dbReference type="HOGENOM" id="CLU_698282_0_0_1"/>
<dbReference type="CGD" id="CAL0000166383">
    <property type="gene designation" value="Cd36_20670"/>
</dbReference>
<gene>
    <name evidence="4" type="ordered locus">Cd36_20670</name>
    <name evidence="5" type="ORF">CD36_20670</name>
</gene>
<feature type="coiled-coil region" evidence="3">
    <location>
        <begin position="97"/>
        <end position="191"/>
    </location>
</feature>
<evidence type="ECO:0000256" key="1">
    <source>
        <dbReference type="ARBA" id="ARBA00009291"/>
    </source>
</evidence>
<organism evidence="5 6">
    <name type="scientific">Candida dubliniensis (strain CD36 / ATCC MYA-646 / CBS 7987 / NCPF 3949 / NRRL Y-17841)</name>
    <name type="common">Yeast</name>
    <dbReference type="NCBI Taxonomy" id="573826"/>
    <lineage>
        <taxon>Eukaryota</taxon>
        <taxon>Fungi</taxon>
        <taxon>Dikarya</taxon>
        <taxon>Ascomycota</taxon>
        <taxon>Saccharomycotina</taxon>
        <taxon>Pichiomycetes</taxon>
        <taxon>Debaryomycetaceae</taxon>
        <taxon>Candida/Lodderomyces clade</taxon>
        <taxon>Candida</taxon>
    </lineage>
</organism>
<comment type="similarity">
    <text evidence="1">Belongs to the ADIP family.</text>
</comment>
<dbReference type="GeneID" id="8046092"/>
<evidence type="ECO:0000313" key="6">
    <source>
        <dbReference type="Proteomes" id="UP000002605"/>
    </source>
</evidence>
<dbReference type="AlphaFoldDB" id="B9WBS6"/>
<sequence>MPPQQLPPTDIQSIRNAAHALNSTLLSRTYIDENLQFNCINWNKLISDQLEVNPKLGELIITEKLYNNDKNTINLIHALVKIIDKQRSQQRVFNENILSKDSKIQTLEKQVQELSRKLHTLEKGNQNKIVKYNSLSKEINQLTKQNKIYSDDLQKMKNWTLDTKNKYKIEMKRKNLEIENLKNKLLEKTRNLSSNIEYGGNSDGLVIQNNAPIIENSTGIIINNPNLIIDMSSIITNEVEENSIQLVNIVESIAKENFKFTKFMSSIKEYFTKMNISLADFKYRDLETEKIPTPTDLIDLKEITADPETIKEYFTEIEPSEIIARTILNECYKLYHNIETLINYISQNDPLDKNNESAIAKLQQDLEVMKSNWQDALKTSENWKKLAEQQQKHLST</sequence>
<keyword evidence="6" id="KW-1185">Reference proteome</keyword>
<protein>
    <submittedName>
        <fullName evidence="5">Uncharacterized protein</fullName>
    </submittedName>
</protein>